<evidence type="ECO:0000313" key="3">
    <source>
        <dbReference type="Proteomes" id="UP001059596"/>
    </source>
</evidence>
<gene>
    <name evidence="2" type="ORF">M5D96_008247</name>
</gene>
<accession>A0A9P9YKC3</accession>
<organism evidence="2 3">
    <name type="scientific">Drosophila gunungcola</name>
    <name type="common">fruit fly</name>
    <dbReference type="NCBI Taxonomy" id="103775"/>
    <lineage>
        <taxon>Eukaryota</taxon>
        <taxon>Metazoa</taxon>
        <taxon>Ecdysozoa</taxon>
        <taxon>Arthropoda</taxon>
        <taxon>Hexapoda</taxon>
        <taxon>Insecta</taxon>
        <taxon>Pterygota</taxon>
        <taxon>Neoptera</taxon>
        <taxon>Endopterygota</taxon>
        <taxon>Diptera</taxon>
        <taxon>Brachycera</taxon>
        <taxon>Muscomorpha</taxon>
        <taxon>Ephydroidea</taxon>
        <taxon>Drosophilidae</taxon>
        <taxon>Drosophila</taxon>
        <taxon>Sophophora</taxon>
    </lineage>
</organism>
<name>A0A9P9YKC3_9MUSC</name>
<evidence type="ECO:0000313" key="2">
    <source>
        <dbReference type="EMBL" id="KAI8038353.1"/>
    </source>
</evidence>
<feature type="non-terminal residue" evidence="2">
    <location>
        <position position="1"/>
    </location>
</feature>
<feature type="chain" id="PRO_5040460957" evidence="1">
    <location>
        <begin position="21"/>
        <end position="111"/>
    </location>
</feature>
<dbReference type="Proteomes" id="UP001059596">
    <property type="component" value="Unassembled WGS sequence"/>
</dbReference>
<keyword evidence="1" id="KW-0732">Signal</keyword>
<keyword evidence="3" id="KW-1185">Reference proteome</keyword>
<protein>
    <submittedName>
        <fullName evidence="2">Uncharacterized protein</fullName>
    </submittedName>
</protein>
<dbReference type="EMBL" id="JAMKOV010000007">
    <property type="protein sequence ID" value="KAI8038353.1"/>
    <property type="molecule type" value="Genomic_DNA"/>
</dbReference>
<feature type="signal peptide" evidence="1">
    <location>
        <begin position="1"/>
        <end position="20"/>
    </location>
</feature>
<sequence length="111" mass="12939">MRFVWLVLLGSFLICQMTESQLVYKLVKAECDGNPVRVQNVSCHVKAINWNMAVVNMDCFVAVPILNPTIRMQLLKKDYSNQWKPFLVDVTFTICEGKKNFYPYGVIFWKL</sequence>
<dbReference type="PANTHER" id="PTHR20898">
    <property type="entry name" value="DAEDALUS ON 3-RELATED-RELATED"/>
    <property type="match status" value="1"/>
</dbReference>
<dbReference type="PANTHER" id="PTHR20898:SF0">
    <property type="entry name" value="DAEDALUS ON 3-RELATED"/>
    <property type="match status" value="1"/>
</dbReference>
<evidence type="ECO:0000256" key="1">
    <source>
        <dbReference type="SAM" id="SignalP"/>
    </source>
</evidence>
<comment type="caution">
    <text evidence="2">The sequence shown here is derived from an EMBL/GenBank/DDBJ whole genome shotgun (WGS) entry which is preliminary data.</text>
</comment>
<reference evidence="2" key="1">
    <citation type="journal article" date="2023" name="Genome Biol. Evol.">
        <title>Long-read-based Genome Assembly of Drosophila gunungcola Reveals Fewer Chemosensory Genes in Flower-breeding Species.</title>
        <authorList>
            <person name="Negi A."/>
            <person name="Liao B.Y."/>
            <person name="Yeh S.D."/>
        </authorList>
    </citation>
    <scope>NUCLEOTIDE SEQUENCE</scope>
    <source>
        <strain evidence="2">Sukarami</strain>
    </source>
</reference>
<proteinExistence type="predicted"/>
<dbReference type="AlphaFoldDB" id="A0A9P9YKC3"/>